<reference evidence="2" key="1">
    <citation type="journal article" date="2019" name="Int. J. Syst. Evol. Microbiol.">
        <title>The Global Catalogue of Microorganisms (GCM) 10K type strain sequencing project: providing services to taxonomists for standard genome sequencing and annotation.</title>
        <authorList>
            <consortium name="The Broad Institute Genomics Platform"/>
            <consortium name="The Broad Institute Genome Sequencing Center for Infectious Disease"/>
            <person name="Wu L."/>
            <person name="Ma J."/>
        </authorList>
    </citation>
    <scope>NUCLEOTIDE SEQUENCE [LARGE SCALE GENOMIC DNA]</scope>
    <source>
        <strain evidence="2">JCM 11117</strain>
    </source>
</reference>
<organism evidence="1 2">
    <name type="scientific">Pseudonocardia zijingensis</name>
    <dbReference type="NCBI Taxonomy" id="153376"/>
    <lineage>
        <taxon>Bacteria</taxon>
        <taxon>Bacillati</taxon>
        <taxon>Actinomycetota</taxon>
        <taxon>Actinomycetes</taxon>
        <taxon>Pseudonocardiales</taxon>
        <taxon>Pseudonocardiaceae</taxon>
        <taxon>Pseudonocardia</taxon>
    </lineage>
</organism>
<dbReference type="Proteomes" id="UP001499967">
    <property type="component" value="Unassembled WGS sequence"/>
</dbReference>
<accession>A0ABP4B783</accession>
<dbReference type="RefSeq" id="WP_343943285.1">
    <property type="nucleotide sequence ID" value="NZ_BAAAHP010000117.1"/>
</dbReference>
<keyword evidence="2" id="KW-1185">Reference proteome</keyword>
<evidence type="ECO:0008006" key="3">
    <source>
        <dbReference type="Google" id="ProtNLM"/>
    </source>
</evidence>
<evidence type="ECO:0000313" key="1">
    <source>
        <dbReference type="EMBL" id="GAA0945123.1"/>
    </source>
</evidence>
<name>A0ABP4B783_9PSEU</name>
<dbReference type="EMBL" id="BAAAHP010000117">
    <property type="protein sequence ID" value="GAA0945123.1"/>
    <property type="molecule type" value="Genomic_DNA"/>
</dbReference>
<comment type="caution">
    <text evidence="1">The sequence shown here is derived from an EMBL/GenBank/DDBJ whole genome shotgun (WGS) entry which is preliminary data.</text>
</comment>
<protein>
    <recommendedName>
        <fullName evidence="3">Mycothiol maleylpyruvate isomerase-like protein</fullName>
    </recommendedName>
</protein>
<sequence length="198" mass="21856">MIHEAAVFQLADEAAVRAFTLVGARDMDSVLAPLFDMPGADQPLPLRRVLAHFAYDEAWVPDMLAGRTMDEVGRDAYDGDLLGDDVHGGITRISERARAAAAGVTDRDAVVHCGYGDVPAWDYFWQLNVARTLGAHDVARHLGVESPVSEELARAMWEGTEPAADMWREFGVYRKEVPVAEDASWRARYLALTGREDL</sequence>
<evidence type="ECO:0000313" key="2">
    <source>
        <dbReference type="Proteomes" id="UP001499967"/>
    </source>
</evidence>
<proteinExistence type="predicted"/>
<gene>
    <name evidence="1" type="ORF">GCM10009559_43090</name>
</gene>